<proteinExistence type="predicted"/>
<gene>
    <name evidence="1" type="ORF">GMARGA_LOCUS10623</name>
</gene>
<evidence type="ECO:0000313" key="1">
    <source>
        <dbReference type="EMBL" id="CAG8674675.1"/>
    </source>
</evidence>
<reference evidence="1 2" key="1">
    <citation type="submission" date="2021-06" db="EMBL/GenBank/DDBJ databases">
        <authorList>
            <person name="Kallberg Y."/>
            <person name="Tangrot J."/>
            <person name="Rosling A."/>
        </authorList>
    </citation>
    <scope>NUCLEOTIDE SEQUENCE [LARGE SCALE GENOMIC DNA]</scope>
    <source>
        <strain evidence="1 2">120-4 pot B 10/14</strain>
    </source>
</reference>
<dbReference type="EMBL" id="CAJVQB010005985">
    <property type="protein sequence ID" value="CAG8674675.1"/>
    <property type="molecule type" value="Genomic_DNA"/>
</dbReference>
<comment type="caution">
    <text evidence="1">The sequence shown here is derived from an EMBL/GenBank/DDBJ whole genome shotgun (WGS) entry which is preliminary data.</text>
</comment>
<dbReference type="Proteomes" id="UP000789901">
    <property type="component" value="Unassembled WGS sequence"/>
</dbReference>
<name>A0ABN7UUK1_GIGMA</name>
<keyword evidence="2" id="KW-1185">Reference proteome</keyword>
<protein>
    <submittedName>
        <fullName evidence="1">6132_t:CDS:1</fullName>
    </submittedName>
</protein>
<evidence type="ECO:0000313" key="2">
    <source>
        <dbReference type="Proteomes" id="UP000789901"/>
    </source>
</evidence>
<accession>A0ABN7UUK1</accession>
<feature type="non-terminal residue" evidence="1">
    <location>
        <position position="1"/>
    </location>
</feature>
<organism evidence="1 2">
    <name type="scientific">Gigaspora margarita</name>
    <dbReference type="NCBI Taxonomy" id="4874"/>
    <lineage>
        <taxon>Eukaryota</taxon>
        <taxon>Fungi</taxon>
        <taxon>Fungi incertae sedis</taxon>
        <taxon>Mucoromycota</taxon>
        <taxon>Glomeromycotina</taxon>
        <taxon>Glomeromycetes</taxon>
        <taxon>Diversisporales</taxon>
        <taxon>Gigasporaceae</taxon>
        <taxon>Gigaspora</taxon>
    </lineage>
</organism>
<sequence>SPKNKITNDEIPNVNLPDNVYKTYCQYFTDRPLIPPIYNLYKYFCNQSNKFHTLLRNINEELKKNNGYKDNYIFSAAYKYVKKNKKRLDAEKRSTRESTRTRRSFETLKENFDGNNQDLILSEDALINCQASDQTSTVVPLANNRKQPLRTVINHEQLPETEIYTS</sequence>